<reference evidence="2" key="1">
    <citation type="journal article" date="2019" name="Int. J. Syst. Evol. Microbiol.">
        <title>The Global Catalogue of Microorganisms (GCM) 10K type strain sequencing project: providing services to taxonomists for standard genome sequencing and annotation.</title>
        <authorList>
            <consortium name="The Broad Institute Genomics Platform"/>
            <consortium name="The Broad Institute Genome Sequencing Center for Infectious Disease"/>
            <person name="Wu L."/>
            <person name="Ma J."/>
        </authorList>
    </citation>
    <scope>NUCLEOTIDE SEQUENCE [LARGE SCALE GENOMIC DNA]</scope>
    <source>
        <strain evidence="2">JCM 17841</strain>
    </source>
</reference>
<name>A0ABP8QJM8_9BACT</name>
<dbReference type="PROSITE" id="PS51257">
    <property type="entry name" value="PROKAR_LIPOPROTEIN"/>
    <property type="match status" value="1"/>
</dbReference>
<gene>
    <name evidence="1" type="ORF">GCM10023172_27130</name>
</gene>
<dbReference type="Proteomes" id="UP001501243">
    <property type="component" value="Unassembled WGS sequence"/>
</dbReference>
<accession>A0ABP8QJM8</accession>
<comment type="caution">
    <text evidence="1">The sequence shown here is derived from an EMBL/GenBank/DDBJ whole genome shotgun (WGS) entry which is preliminary data.</text>
</comment>
<proteinExistence type="predicted"/>
<dbReference type="RefSeq" id="WP_208129900.1">
    <property type="nucleotide sequence ID" value="NZ_BAABGQ010000006.1"/>
</dbReference>
<evidence type="ECO:0000313" key="1">
    <source>
        <dbReference type="EMBL" id="GAA4502992.1"/>
    </source>
</evidence>
<dbReference type="EMBL" id="BAABGQ010000006">
    <property type="protein sequence ID" value="GAA4502992.1"/>
    <property type="molecule type" value="Genomic_DNA"/>
</dbReference>
<sequence>MKTHWWLGVLAVGLTACGSQLEVAPNVALTQQHKDAFAQQAKLLGAEQVKVSATEASSAAPAVLTLDVVNPHSSPEQTPDSLKQRMRKLAHLLVADLASPASYQVVSAQATFRRSLRSPRNGSSSQTFIYPLSSLK</sequence>
<evidence type="ECO:0008006" key="3">
    <source>
        <dbReference type="Google" id="ProtNLM"/>
    </source>
</evidence>
<keyword evidence="2" id="KW-1185">Reference proteome</keyword>
<protein>
    <recommendedName>
        <fullName evidence="3">Lipoprotein</fullName>
    </recommendedName>
</protein>
<evidence type="ECO:0000313" key="2">
    <source>
        <dbReference type="Proteomes" id="UP001501243"/>
    </source>
</evidence>
<organism evidence="1 2">
    <name type="scientific">Hymenobacter ginsengisoli</name>
    <dbReference type="NCBI Taxonomy" id="1051626"/>
    <lineage>
        <taxon>Bacteria</taxon>
        <taxon>Pseudomonadati</taxon>
        <taxon>Bacteroidota</taxon>
        <taxon>Cytophagia</taxon>
        <taxon>Cytophagales</taxon>
        <taxon>Hymenobacteraceae</taxon>
        <taxon>Hymenobacter</taxon>
    </lineage>
</organism>